<dbReference type="AlphaFoldDB" id="A0A8J8T615"/>
<feature type="region of interest" description="Disordered" evidence="1">
    <location>
        <begin position="95"/>
        <end position="130"/>
    </location>
</feature>
<reference evidence="2" key="1">
    <citation type="submission" date="2019-06" db="EMBL/GenBank/DDBJ databases">
        <authorList>
            <person name="Zheng W."/>
        </authorList>
    </citation>
    <scope>NUCLEOTIDE SEQUENCE</scope>
    <source>
        <strain evidence="2">QDHG01</strain>
    </source>
</reference>
<evidence type="ECO:0000256" key="1">
    <source>
        <dbReference type="SAM" id="MobiDB-lite"/>
    </source>
</evidence>
<name>A0A8J8T615_HALGN</name>
<evidence type="ECO:0000313" key="2">
    <source>
        <dbReference type="EMBL" id="TNV83644.1"/>
    </source>
</evidence>
<keyword evidence="3" id="KW-1185">Reference proteome</keyword>
<feature type="region of interest" description="Disordered" evidence="1">
    <location>
        <begin position="1"/>
        <end position="27"/>
    </location>
</feature>
<protein>
    <submittedName>
        <fullName evidence="2">Uncharacterized protein</fullName>
    </submittedName>
</protein>
<dbReference type="EMBL" id="RRYP01003617">
    <property type="protein sequence ID" value="TNV83644.1"/>
    <property type="molecule type" value="Genomic_DNA"/>
</dbReference>
<evidence type="ECO:0000313" key="3">
    <source>
        <dbReference type="Proteomes" id="UP000785679"/>
    </source>
</evidence>
<organism evidence="2 3">
    <name type="scientific">Halteria grandinella</name>
    <dbReference type="NCBI Taxonomy" id="5974"/>
    <lineage>
        <taxon>Eukaryota</taxon>
        <taxon>Sar</taxon>
        <taxon>Alveolata</taxon>
        <taxon>Ciliophora</taxon>
        <taxon>Intramacronucleata</taxon>
        <taxon>Spirotrichea</taxon>
        <taxon>Stichotrichia</taxon>
        <taxon>Sporadotrichida</taxon>
        <taxon>Halteriidae</taxon>
        <taxon>Halteria</taxon>
    </lineage>
</organism>
<sequence length="685" mass="78338">MRSGANSSHGNNATQGFNSSLLSPPQILNNYQDNRVSQISNGVPSSTQSATRDNPVIFFDQQQQQNRSFLSHSPYVENNNHMDRQLKSAKNLDMPRAYQPGAAPTLDKQQLAPGQIPVKRPNTTQGNIPKGVIRPMSAAISSPMQQQIYFDEEKARLEQEVQKNYQKATNLTLQYQQQQYISRQQHARHNPDMMPLQMSQFQSMRGSTDNTGQSIIAAAQQLNQAQQMLRQQQQQMTQSMKPPTGQNANPFNKGMPPQPYKIRFKNTPDSQIGPASQRGLAGLGDQVGPGTYQLQYSGLMTPTNATIMQPVERIICFGGSTHPVDPQIAITLLLYDMCSFRKYLCLSPQWHRLVLDAMDDYFKRVETSFVNCNYEHLMFKKSYTNSSIIHFCGRKGIRVDRVLVCELLENQAVLNKCLKLSYSYKYASDISNSDNGYGKKKKQGQDTYVADYKLDVVKANANRVVWVHKDEQEQMNQQKQYRISQDMLEIMQRPYVQPITQVCQRDTVEIAINLYSMQGLVDLDSIEWLPCTLTIPPKYNVINYDKDVSQRQSNDNVQKIFCDMSRICELEDAVVEWYDSRYFQRPKELLDVDYLKELFHIKKYECAGIDGLICKIQLQAARPGRLFNPFIGIPIVVKDTRNEYSEEEGTLVQEVKKLGLLIDRYVDLELRLGDTLVIYIQRGSS</sequence>
<gene>
    <name evidence="2" type="ORF">FGO68_gene11994</name>
</gene>
<proteinExistence type="predicted"/>
<dbReference type="Proteomes" id="UP000785679">
    <property type="component" value="Unassembled WGS sequence"/>
</dbReference>
<dbReference type="OrthoDB" id="407343at2759"/>
<accession>A0A8J8T615</accession>
<comment type="caution">
    <text evidence="2">The sequence shown here is derived from an EMBL/GenBank/DDBJ whole genome shotgun (WGS) entry which is preliminary data.</text>
</comment>